<reference evidence="2" key="1">
    <citation type="submission" date="2021-01" db="EMBL/GenBank/DDBJ databases">
        <authorList>
            <person name="Corre E."/>
            <person name="Pelletier E."/>
            <person name="Niang G."/>
            <person name="Scheremetjew M."/>
            <person name="Finn R."/>
            <person name="Kale V."/>
            <person name="Holt S."/>
            <person name="Cochrane G."/>
            <person name="Meng A."/>
            <person name="Brown T."/>
            <person name="Cohen L."/>
        </authorList>
    </citation>
    <scope>NUCLEOTIDE SEQUENCE</scope>
    <source>
        <strain evidence="2">SAG 11-49</strain>
    </source>
</reference>
<gene>
    <name evidence="2" type="ORF">CLEI1391_LOCUS14718</name>
</gene>
<feature type="region of interest" description="Disordered" evidence="1">
    <location>
        <begin position="1"/>
        <end position="59"/>
    </location>
</feature>
<protein>
    <submittedName>
        <fullName evidence="2">Uncharacterized protein</fullName>
    </submittedName>
</protein>
<dbReference type="AlphaFoldDB" id="A0A7S0WXB2"/>
<dbReference type="EMBL" id="HBFB01026353">
    <property type="protein sequence ID" value="CAD8689872.1"/>
    <property type="molecule type" value="Transcribed_RNA"/>
</dbReference>
<evidence type="ECO:0000313" key="2">
    <source>
        <dbReference type="EMBL" id="CAD8689872.1"/>
    </source>
</evidence>
<proteinExistence type="predicted"/>
<organism evidence="2">
    <name type="scientific">Chlamydomonas leiostraca</name>
    <dbReference type="NCBI Taxonomy" id="1034604"/>
    <lineage>
        <taxon>Eukaryota</taxon>
        <taxon>Viridiplantae</taxon>
        <taxon>Chlorophyta</taxon>
        <taxon>core chlorophytes</taxon>
        <taxon>Chlorophyceae</taxon>
        <taxon>CS clade</taxon>
        <taxon>Chlamydomonadales</taxon>
        <taxon>Chlamydomonadaceae</taxon>
        <taxon>Chlamydomonas</taxon>
    </lineage>
</organism>
<feature type="compositionally biased region" description="Low complexity" evidence="1">
    <location>
        <begin position="391"/>
        <end position="410"/>
    </location>
</feature>
<feature type="compositionally biased region" description="Basic and acidic residues" evidence="1">
    <location>
        <begin position="352"/>
        <end position="364"/>
    </location>
</feature>
<evidence type="ECO:0000256" key="1">
    <source>
        <dbReference type="SAM" id="MobiDB-lite"/>
    </source>
</evidence>
<feature type="region of interest" description="Disordered" evidence="1">
    <location>
        <begin position="346"/>
        <end position="410"/>
    </location>
</feature>
<sequence>MSKRKGYGGGRDNFVNPDDLFTDDEDGDHGGKKAKSGRKAGGSGGSPVKQKEVSRTRPTNNQLLYKAYFRWGHYSLKLRPDAQLPVETDACASVTAAFLQVLQTLHTAEQYRASNQKRSILQLLSTNTRRTKVVELSSGTHRVPEELKKHYLSDSDGGQYSTNLDRNRYGNDDNYLFTVIRYDLEFLGLCPCMVDVEIIDAKAGNASVIVSAGPDACTCSHNPGGEPAAAAMPVAPQMQQQHHAHHAHSELAPPPALTLPDPLPLRPMAPQALAMAAAGMPLPMAVAMSAPPAAVVAAQRQMLAQPNPAAAAMAAQQAHMQHMQHMTQHMRPIMDRARQALEYNNSHHQHKGREGGYSRHDQHHGAGSSSARYDAPQLPAPGAHDDDDARSVASARSSRSHRAAPAASALPATGAYQDAGASSYLTDGTAYSHHPRAVHEGGMDAGVAGSAAPRAPSVYAAGSRAATPRLATPHHLA</sequence>
<name>A0A7S0WXB2_9CHLO</name>
<accession>A0A7S0WXB2</accession>